<evidence type="ECO:0000313" key="4">
    <source>
        <dbReference type="Proteomes" id="UP000671877"/>
    </source>
</evidence>
<keyword evidence="4" id="KW-1185">Reference proteome</keyword>
<accession>A0A858NN94</accession>
<proteinExistence type="predicted"/>
<sequence>MAKGKGQKVNRSELSGIFGVSLPTVDAWVRSGCPGIKSGSGRGGNWQFDSADVAAWLQQRAAAEAGGADTADEDAVKRQRARIALKSDELALAKQLGLVAPVQDFERAQAKIFAMLRQGVMTVPARVAMSLVGERSEIRIKQVLSAELTAALAAVAELDFDLTEDDGDDVE</sequence>
<name>A0A858NN94_9CAUD</name>
<evidence type="ECO:0000256" key="1">
    <source>
        <dbReference type="ARBA" id="ARBA00004192"/>
    </source>
</evidence>
<dbReference type="InterPro" id="IPR036388">
    <property type="entry name" value="WH-like_DNA-bd_sf"/>
</dbReference>
<dbReference type="Gene3D" id="1.10.10.10">
    <property type="entry name" value="Winged helix-like DNA-binding domain superfamily/Winged helix DNA-binding domain"/>
    <property type="match status" value="1"/>
</dbReference>
<evidence type="ECO:0000313" key="3">
    <source>
        <dbReference type="EMBL" id="QJB21979.1"/>
    </source>
</evidence>
<reference evidence="3 4" key="1">
    <citation type="submission" date="2020-03" db="EMBL/GenBank/DDBJ databases">
        <title>Development of an integrated pest management strategy to control Xanthomonas campestris pv. campestris by using bacteriophages.</title>
        <authorList>
            <person name="Holtappels D."/>
            <person name="Rombouts S."/>
            <person name="Lavigne R."/>
            <person name="Wagemans J."/>
        </authorList>
    </citation>
    <scope>NUCLEOTIDE SEQUENCE [LARGE SCALE GENOMIC DNA]</scope>
</reference>
<organism evidence="3 4">
    <name type="scientific">Xanthomonas phage FoX5</name>
    <dbReference type="NCBI Taxonomy" id="2723901"/>
    <lineage>
        <taxon>Viruses</taxon>
        <taxon>Duplodnaviria</taxon>
        <taxon>Heunggongvirae</taxon>
        <taxon>Uroviricota</taxon>
        <taxon>Caudoviricetes</taxon>
        <taxon>Foxunavirus</taxon>
        <taxon>Foxunavirus fox5</taxon>
    </lineage>
</organism>
<dbReference type="InterPro" id="IPR010906">
    <property type="entry name" value="Phage_lambda_Nu1_terminase-ssu"/>
</dbReference>
<protein>
    <submittedName>
        <fullName evidence="3">Putative small terminase subunit</fullName>
    </submittedName>
</protein>
<gene>
    <name evidence="3" type="ORF">XccvBFoX5_gp01</name>
</gene>
<dbReference type="Pfam" id="PF07471">
    <property type="entry name" value="Phage_Nu1"/>
    <property type="match status" value="1"/>
</dbReference>
<comment type="subcellular location">
    <subcellularLocation>
        <location evidence="1">Host cytoplasm</location>
    </subcellularLocation>
</comment>
<dbReference type="EMBL" id="MT161384">
    <property type="protein sequence ID" value="QJB21979.1"/>
    <property type="molecule type" value="Genomic_DNA"/>
</dbReference>
<keyword evidence="2" id="KW-1035">Host cytoplasm</keyword>
<dbReference type="InterPro" id="IPR009061">
    <property type="entry name" value="DNA-bd_dom_put_sf"/>
</dbReference>
<evidence type="ECO:0000256" key="2">
    <source>
        <dbReference type="ARBA" id="ARBA00023200"/>
    </source>
</evidence>
<dbReference type="SUPFAM" id="SSF46955">
    <property type="entry name" value="Putative DNA-binding domain"/>
    <property type="match status" value="1"/>
</dbReference>
<dbReference type="Proteomes" id="UP000671877">
    <property type="component" value="Segment"/>
</dbReference>
<dbReference type="GO" id="GO:0030430">
    <property type="term" value="C:host cell cytoplasm"/>
    <property type="evidence" value="ECO:0007669"/>
    <property type="project" value="UniProtKB-SubCell"/>
</dbReference>